<evidence type="ECO:0000313" key="1">
    <source>
        <dbReference type="EMBL" id="GFR12224.1"/>
    </source>
</evidence>
<comment type="caution">
    <text evidence="1">The sequence shown here is derived from an EMBL/GenBank/DDBJ whole genome shotgun (WGS) entry which is preliminary data.</text>
</comment>
<dbReference type="EMBL" id="BMAO01026753">
    <property type="protein sequence ID" value="GFR12224.1"/>
    <property type="molecule type" value="Genomic_DNA"/>
</dbReference>
<protein>
    <submittedName>
        <fullName evidence="1">RNA-directed DNA polymerase from mobile element jockey</fullName>
    </submittedName>
</protein>
<keyword evidence="1" id="KW-0808">Transferase</keyword>
<dbReference type="OrthoDB" id="412981at2759"/>
<sequence length="265" mass="30671">MARQLLQVYLSLLRRGLKIWRIKINTDKSHAIVFRKGNYNNNMPPLKRFGRPIPWSTSVEYLGITLDRKLTFKNHLSKIKGKFKQRLAALRNLLYFQSTLSNQNKRRIFLQYLQPLLTYGSPIWGMAAQTHLRELQIIQNIALRLILNAPRYIPRKYIHADLKISPIHARIRELASSFFQNVLTHSNHTIAQAANITPGQHRHAAASTSLDQMLYPSWLLNGTLFEAIASPRHTSETEKKHGFLCWISNRPICPPHLLRLDASSR</sequence>
<dbReference type="AlphaFoldDB" id="A0A8X6GXI3"/>
<name>A0A8X6GXI3_TRICU</name>
<proteinExistence type="predicted"/>
<dbReference type="Proteomes" id="UP000887116">
    <property type="component" value="Unassembled WGS sequence"/>
</dbReference>
<keyword evidence="1" id="KW-0548">Nucleotidyltransferase</keyword>
<keyword evidence="2" id="KW-1185">Reference proteome</keyword>
<accession>A0A8X6GXI3</accession>
<keyword evidence="1" id="KW-0695">RNA-directed DNA polymerase</keyword>
<evidence type="ECO:0000313" key="2">
    <source>
        <dbReference type="Proteomes" id="UP000887116"/>
    </source>
</evidence>
<dbReference type="GO" id="GO:0003964">
    <property type="term" value="F:RNA-directed DNA polymerase activity"/>
    <property type="evidence" value="ECO:0007669"/>
    <property type="project" value="UniProtKB-KW"/>
</dbReference>
<organism evidence="1 2">
    <name type="scientific">Trichonephila clavata</name>
    <name type="common">Joro spider</name>
    <name type="synonym">Nephila clavata</name>
    <dbReference type="NCBI Taxonomy" id="2740835"/>
    <lineage>
        <taxon>Eukaryota</taxon>
        <taxon>Metazoa</taxon>
        <taxon>Ecdysozoa</taxon>
        <taxon>Arthropoda</taxon>
        <taxon>Chelicerata</taxon>
        <taxon>Arachnida</taxon>
        <taxon>Araneae</taxon>
        <taxon>Araneomorphae</taxon>
        <taxon>Entelegynae</taxon>
        <taxon>Araneoidea</taxon>
        <taxon>Nephilidae</taxon>
        <taxon>Trichonephila</taxon>
    </lineage>
</organism>
<reference evidence="1" key="1">
    <citation type="submission" date="2020-07" db="EMBL/GenBank/DDBJ databases">
        <title>Multicomponent nature underlies the extraordinary mechanical properties of spider dragline silk.</title>
        <authorList>
            <person name="Kono N."/>
            <person name="Nakamura H."/>
            <person name="Mori M."/>
            <person name="Yoshida Y."/>
            <person name="Ohtoshi R."/>
            <person name="Malay A.D."/>
            <person name="Moran D.A.P."/>
            <person name="Tomita M."/>
            <person name="Numata K."/>
            <person name="Arakawa K."/>
        </authorList>
    </citation>
    <scope>NUCLEOTIDE SEQUENCE</scope>
</reference>
<gene>
    <name evidence="1" type="primary">pol</name>
    <name evidence="1" type="ORF">TNCT_62791</name>
</gene>